<evidence type="ECO:0000313" key="2">
    <source>
        <dbReference type="Proteomes" id="UP000004491"/>
    </source>
</evidence>
<dbReference type="EMBL" id="AFOC01000020">
    <property type="protein sequence ID" value="EGV51951.1"/>
    <property type="molecule type" value="Genomic_DNA"/>
</dbReference>
<proteinExistence type="predicted"/>
<protein>
    <submittedName>
        <fullName evidence="1">Uncharacterized protein</fullName>
    </submittedName>
</protein>
<gene>
    <name evidence="1" type="ORF">Rifp1Sym_at00040</name>
</gene>
<dbReference type="AlphaFoldDB" id="G2DBM9"/>
<name>G2DBM9_9GAMM</name>
<organism evidence="1 2">
    <name type="scientific">endosymbiont of Riftia pachyptila</name>
    <name type="common">vent Ph05</name>
    <dbReference type="NCBI Taxonomy" id="1048808"/>
    <lineage>
        <taxon>Bacteria</taxon>
        <taxon>Pseudomonadati</taxon>
        <taxon>Pseudomonadota</taxon>
        <taxon>Gammaproteobacteria</taxon>
        <taxon>sulfur-oxidizing symbionts</taxon>
    </lineage>
</organism>
<evidence type="ECO:0000313" key="1">
    <source>
        <dbReference type="EMBL" id="EGV51951.1"/>
    </source>
</evidence>
<dbReference type="Proteomes" id="UP000004491">
    <property type="component" value="Unassembled WGS sequence"/>
</dbReference>
<keyword evidence="2" id="KW-1185">Reference proteome</keyword>
<comment type="caution">
    <text evidence="1">The sequence shown here is derived from an EMBL/GenBank/DDBJ whole genome shotgun (WGS) entry which is preliminary data.</text>
</comment>
<sequence length="175" mass="19955">MTCHIQTNSHSKQHTKRCDSLRKKRFIFLTQCASLRNAPASTDHSPSRSRSRREAMGYGLSIVKPPIPLDSDAAWDVYDEILDEMDQLPGDPAEEFLSLINELTSYYPEQTKGRTETAERCPWVSLPIERYAGWDMLDLTISFSMASEVVPFVIKKANQQGLVVFDRLSEKVHHP</sequence>
<reference evidence="1" key="1">
    <citation type="journal article" date="2011" name="ISME J.">
        <title>The endosymbionts of the deep-sea tubeworms Riftia pachyptila and Tevnia jerichonana share an identical physiology as revealed by proteogenomic analyses.</title>
        <authorList>
            <person name="Gardebrecht A."/>
            <person name="Markert S."/>
            <person name="Felbeck H."/>
            <person name="Thuermer A."/>
            <person name="Albrecht D."/>
            <person name="Wollherr A."/>
            <person name="Kabisch J."/>
            <person name="Lehmann R."/>
            <person name="Daniel R."/>
            <person name="Liesegang H."/>
            <person name="Hecker M."/>
            <person name="Sievert S.M."/>
            <person name="Schweder T."/>
        </authorList>
    </citation>
    <scope>NUCLEOTIDE SEQUENCE [LARGE SCALE GENOMIC DNA]</scope>
</reference>
<accession>G2DBM9</accession>